<name>A0A559JGP3_9BACL</name>
<sequence length="443" mass="50470">MVPNRKILPLPLLYCPICPPHVVILTSSQFDKFQQLEKGVPPLLKKWILSAFAFILIFTLVAPPANAAFSDVNTKEFSWARTAIDFMVKRKVIEGYKDGTFKPGKSVTKADVTVMIYRLFPELRASKPKSIPGVPKTHWASKPFSEVYGAIDPIYAADKQNWNKETYSYSPDKVMTRWELMMVLDALFSDLYLYMDEPSNKSIMQTLAKAKDIKKKVLLNEKQYDTWWKTASTMSPIVGVDKNNKSGIQISSDIEYMKAEALYRFNKLGLMVIDKQGNFYPSRVVTRAEISSILYRLYNIYQKAPLREPQIDLADILPRDGLAVHYVYPDSATGVDVDLYKNKKGNKTFYAAFDPNNGQKAKSVIISLRSEQVLDLNITVDGVTTKYTYEQLTDEAHPVAFPPGDKWYLKFTIEYKARYPEQLTKNGDNDVIIWVGGKYVGGY</sequence>
<dbReference type="PANTHER" id="PTHR43308">
    <property type="entry name" value="OUTER MEMBRANE PROTEIN ALPHA-RELATED"/>
    <property type="match status" value="1"/>
</dbReference>
<dbReference type="PROSITE" id="PS51272">
    <property type="entry name" value="SLH"/>
    <property type="match status" value="2"/>
</dbReference>
<dbReference type="EMBL" id="VNJJ01000007">
    <property type="protein sequence ID" value="TVX99042.1"/>
    <property type="molecule type" value="Genomic_DNA"/>
</dbReference>
<evidence type="ECO:0000313" key="3">
    <source>
        <dbReference type="Proteomes" id="UP000316330"/>
    </source>
</evidence>
<accession>A0A559JGP3</accession>
<dbReference type="Pfam" id="PF00395">
    <property type="entry name" value="SLH"/>
    <property type="match status" value="1"/>
</dbReference>
<gene>
    <name evidence="2" type="ORF">FPZ45_13880</name>
</gene>
<proteinExistence type="predicted"/>
<keyword evidence="3" id="KW-1185">Reference proteome</keyword>
<feature type="domain" description="SLH" evidence="1">
    <location>
        <begin position="66"/>
        <end position="130"/>
    </location>
</feature>
<protein>
    <submittedName>
        <fullName evidence="2">S-layer homology domain-containing protein</fullName>
    </submittedName>
</protein>
<dbReference type="InterPro" id="IPR001119">
    <property type="entry name" value="SLH_dom"/>
</dbReference>
<evidence type="ECO:0000259" key="1">
    <source>
        <dbReference type="PROSITE" id="PS51272"/>
    </source>
</evidence>
<organism evidence="2 3">
    <name type="scientific">Cohnella terricola</name>
    <dbReference type="NCBI Taxonomy" id="1289167"/>
    <lineage>
        <taxon>Bacteria</taxon>
        <taxon>Bacillati</taxon>
        <taxon>Bacillota</taxon>
        <taxon>Bacilli</taxon>
        <taxon>Bacillales</taxon>
        <taxon>Paenibacillaceae</taxon>
        <taxon>Cohnella</taxon>
    </lineage>
</organism>
<feature type="domain" description="SLH" evidence="1">
    <location>
        <begin position="240"/>
        <end position="308"/>
    </location>
</feature>
<dbReference type="OrthoDB" id="2382419at2"/>
<reference evidence="2 3" key="1">
    <citation type="submission" date="2019-07" db="EMBL/GenBank/DDBJ databases">
        <authorList>
            <person name="Kim J."/>
        </authorList>
    </citation>
    <scope>NUCLEOTIDE SEQUENCE [LARGE SCALE GENOMIC DNA]</scope>
    <source>
        <strain evidence="2 3">G13</strain>
    </source>
</reference>
<dbReference type="InterPro" id="IPR051465">
    <property type="entry name" value="Cell_Envelope_Struct_Comp"/>
</dbReference>
<comment type="caution">
    <text evidence="2">The sequence shown here is derived from an EMBL/GenBank/DDBJ whole genome shotgun (WGS) entry which is preliminary data.</text>
</comment>
<dbReference type="AlphaFoldDB" id="A0A559JGP3"/>
<evidence type="ECO:0000313" key="2">
    <source>
        <dbReference type="EMBL" id="TVX99042.1"/>
    </source>
</evidence>
<dbReference type="Proteomes" id="UP000316330">
    <property type="component" value="Unassembled WGS sequence"/>
</dbReference>